<evidence type="ECO:0000259" key="15">
    <source>
        <dbReference type="PROSITE" id="PS50975"/>
    </source>
</evidence>
<dbReference type="SUPFAM" id="SSF52440">
    <property type="entry name" value="PreATP-grasp domain"/>
    <property type="match status" value="1"/>
</dbReference>
<evidence type="ECO:0000256" key="6">
    <source>
        <dbReference type="ARBA" id="ARBA00022598"/>
    </source>
</evidence>
<dbReference type="Gene3D" id="2.40.50.100">
    <property type="match status" value="1"/>
</dbReference>
<dbReference type="Gene3D" id="3.30.470.20">
    <property type="entry name" value="ATP-grasp fold, B domain"/>
    <property type="match status" value="1"/>
</dbReference>
<evidence type="ECO:0000256" key="10">
    <source>
        <dbReference type="ARBA" id="ARBA00023267"/>
    </source>
</evidence>
<dbReference type="PROSITE" id="PS00188">
    <property type="entry name" value="BIOTIN"/>
    <property type="match status" value="1"/>
</dbReference>
<dbReference type="SUPFAM" id="SSF56059">
    <property type="entry name" value="Glutathione synthetase ATP-binding domain-like"/>
    <property type="match status" value="1"/>
</dbReference>
<feature type="domain" description="Biotin carboxylation" evidence="16">
    <location>
        <begin position="1"/>
        <end position="447"/>
    </location>
</feature>
<dbReference type="InterPro" id="IPR005482">
    <property type="entry name" value="Biotin_COase_C"/>
</dbReference>
<feature type="domain" description="ATP-grasp" evidence="15">
    <location>
        <begin position="120"/>
        <end position="317"/>
    </location>
</feature>
<evidence type="ECO:0000259" key="16">
    <source>
        <dbReference type="PROSITE" id="PS50979"/>
    </source>
</evidence>
<dbReference type="InterPro" id="IPR005479">
    <property type="entry name" value="CPAse_ATP-bd"/>
</dbReference>
<proteinExistence type="predicted"/>
<dbReference type="InterPro" id="IPR011054">
    <property type="entry name" value="Rudment_hybrid_motif"/>
</dbReference>
<evidence type="ECO:0000256" key="11">
    <source>
        <dbReference type="ARBA" id="ARBA00033786"/>
    </source>
</evidence>
<comment type="catalytic activity">
    <reaction evidence="12">
        <text>N(6)-biotinyl-L-lysyl-[protein] + hydrogencarbonate + ATP = N(6)-carboxybiotinyl-L-lysyl-[protein] + ADP + phosphate + H(+)</text>
        <dbReference type="Rhea" id="RHEA:13501"/>
        <dbReference type="Rhea" id="RHEA-COMP:10505"/>
        <dbReference type="Rhea" id="RHEA-COMP:10506"/>
        <dbReference type="ChEBI" id="CHEBI:15378"/>
        <dbReference type="ChEBI" id="CHEBI:17544"/>
        <dbReference type="ChEBI" id="CHEBI:30616"/>
        <dbReference type="ChEBI" id="CHEBI:43474"/>
        <dbReference type="ChEBI" id="CHEBI:83144"/>
        <dbReference type="ChEBI" id="CHEBI:83145"/>
        <dbReference type="ChEBI" id="CHEBI:456216"/>
        <dbReference type="EC" id="6.3.4.14"/>
    </reaction>
</comment>
<dbReference type="GO" id="GO:0005524">
    <property type="term" value="F:ATP binding"/>
    <property type="evidence" value="ECO:0007669"/>
    <property type="project" value="UniProtKB-UniRule"/>
</dbReference>
<dbReference type="PROSITE" id="PS00867">
    <property type="entry name" value="CPSASE_2"/>
    <property type="match status" value="1"/>
</dbReference>
<accession>A0A3N5Y1X6</accession>
<keyword evidence="6" id="KW-0436">Ligase</keyword>
<dbReference type="Gene3D" id="3.30.700.40">
    <property type="match status" value="1"/>
</dbReference>
<dbReference type="CDD" id="cd06850">
    <property type="entry name" value="biotinyl_domain"/>
    <property type="match status" value="1"/>
</dbReference>
<dbReference type="InterPro" id="IPR050856">
    <property type="entry name" value="Biotin_carboxylase_complex"/>
</dbReference>
<dbReference type="PANTHER" id="PTHR18866:SF33">
    <property type="entry name" value="METHYLCROTONOYL-COA CARBOXYLASE SUBUNIT ALPHA, MITOCHONDRIAL-RELATED"/>
    <property type="match status" value="1"/>
</dbReference>
<dbReference type="InterPro" id="IPR001882">
    <property type="entry name" value="Biotin_BS"/>
</dbReference>
<comment type="cofactor">
    <cofactor evidence="1">
        <name>biotin</name>
        <dbReference type="ChEBI" id="CHEBI:57586"/>
    </cofactor>
</comment>
<dbReference type="FunFam" id="3.30.470.20:FF:000028">
    <property type="entry name" value="Methylcrotonoyl-CoA carboxylase subunit alpha, mitochondrial"/>
    <property type="match status" value="1"/>
</dbReference>
<keyword evidence="18" id="KW-1185">Reference proteome</keyword>
<dbReference type="Pfam" id="PF00364">
    <property type="entry name" value="Biotin_lipoyl"/>
    <property type="match status" value="1"/>
</dbReference>
<dbReference type="Pfam" id="PF02785">
    <property type="entry name" value="Biotin_carb_C"/>
    <property type="match status" value="1"/>
</dbReference>
<dbReference type="PROSITE" id="PS50979">
    <property type="entry name" value="BC"/>
    <property type="match status" value="1"/>
</dbReference>
<dbReference type="EMBL" id="RPOK01000002">
    <property type="protein sequence ID" value="RPJ67270.1"/>
    <property type="molecule type" value="Genomic_DNA"/>
</dbReference>
<dbReference type="InterPro" id="IPR013815">
    <property type="entry name" value="ATP_grasp_subdomain_1"/>
</dbReference>
<dbReference type="InterPro" id="IPR000089">
    <property type="entry name" value="Biotin_lipoyl"/>
</dbReference>
<evidence type="ECO:0000256" key="13">
    <source>
        <dbReference type="PROSITE-ProRule" id="PRU00409"/>
    </source>
</evidence>
<dbReference type="Gene3D" id="3.40.50.20">
    <property type="match status" value="1"/>
</dbReference>
<dbReference type="PROSITE" id="PS00866">
    <property type="entry name" value="CPSASE_1"/>
    <property type="match status" value="1"/>
</dbReference>
<dbReference type="PANTHER" id="PTHR18866">
    <property type="entry name" value="CARBOXYLASE:PYRUVATE/ACETYL-COA/PROPIONYL-COA CARBOXYLASE"/>
    <property type="match status" value="1"/>
</dbReference>
<sequence length="667" mass="73241">MIKKILIANRGEIACRVIKTARTLGIATVAVYSEADENALHVNMADEAVYLGKAPAKDSYLKADLILQEAKRLGVDAIHPGYGFLSENAAFADSCEQANIVFIGPPSDAIRAMGSKSAAKRIMEQAGVPLVPGYHGDDQKPDTLKQHAANMGYPVLLKAAAGGGGKGMRQVHSESEFDQALAAAKREAQSAFGDDIMLVEKYLTQPRHVEIQVFCDQQGNGVYLFERDCSVQRRHQKVIEEAPAPGLNDQLRTHMGEAALKAAQAINYVGAGTVEFLLDIDGSFYFMEMNTRLQVEHPVTEMITGEDLVAWQIKVANGQPLPKQQSELTLNGHAFEARIYAEDADNDFLPATGRLTLLRPPEETQNVRVDTGVVEGDEVSVYYDPMIAKLIVWDTDRQRALLRLQRALRQYHIDGVITNINFLYNLACSQPFVNADLSTTFIEKHNDLLFDGDATLEGNTIPLMALGVLLQDSMETPIFDQDMTSPWALHTSWRANSVHTQLMTLKTPQQELDIRIGQPSPLQPSSWLVEHNARQWLVSGSLQGNELSANIDGHLIRASFAHNENDYKLFKPDQALSFQKVVPDYGDSDNGSQGESFVAPMNGTVVTLLVETGQSVKKGDGLIVIEAMKMEQTLNAPCDGMVTEFFFAPGELVEGGSTLLAFEGNHD</sequence>
<evidence type="ECO:0000256" key="8">
    <source>
        <dbReference type="ARBA" id="ARBA00022840"/>
    </source>
</evidence>
<dbReference type="FunFam" id="2.40.50.100:FF:000003">
    <property type="entry name" value="Acetyl-CoA carboxylase biotin carboxyl carrier protein"/>
    <property type="match status" value="1"/>
</dbReference>
<dbReference type="InterPro" id="IPR011053">
    <property type="entry name" value="Single_hybrid_motif"/>
</dbReference>
<dbReference type="Pfam" id="PF02786">
    <property type="entry name" value="CPSase_L_D2"/>
    <property type="match status" value="1"/>
</dbReference>
<dbReference type="SUPFAM" id="SSF51246">
    <property type="entry name" value="Rudiment single hybrid motif"/>
    <property type="match status" value="1"/>
</dbReference>
<dbReference type="GO" id="GO:0004075">
    <property type="term" value="F:biotin carboxylase activity"/>
    <property type="evidence" value="ECO:0007669"/>
    <property type="project" value="UniProtKB-EC"/>
</dbReference>
<dbReference type="InterPro" id="IPR011761">
    <property type="entry name" value="ATP-grasp"/>
</dbReference>
<keyword evidence="8 13" id="KW-0067">ATP-binding</keyword>
<evidence type="ECO:0000256" key="7">
    <source>
        <dbReference type="ARBA" id="ARBA00022741"/>
    </source>
</evidence>
<dbReference type="FunFam" id="3.40.50.20:FF:000010">
    <property type="entry name" value="Propionyl-CoA carboxylase subunit alpha"/>
    <property type="match status" value="1"/>
</dbReference>
<keyword evidence="9" id="KW-0809">Transit peptide</keyword>
<evidence type="ECO:0000256" key="3">
    <source>
        <dbReference type="ARBA" id="ARBA00004956"/>
    </source>
</evidence>
<comment type="pathway">
    <text evidence="3">Lipid metabolism; malonyl-CoA biosynthesis; malonyl-CoA from acetyl-CoA: step 1/1.</text>
</comment>
<evidence type="ECO:0000256" key="12">
    <source>
        <dbReference type="ARBA" id="ARBA00048600"/>
    </source>
</evidence>
<dbReference type="Pfam" id="PF00289">
    <property type="entry name" value="Biotin_carb_N"/>
    <property type="match status" value="1"/>
</dbReference>
<evidence type="ECO:0000256" key="9">
    <source>
        <dbReference type="ARBA" id="ARBA00022946"/>
    </source>
</evidence>
<dbReference type="Gene3D" id="3.30.1490.20">
    <property type="entry name" value="ATP-grasp fold, A domain"/>
    <property type="match status" value="1"/>
</dbReference>
<evidence type="ECO:0000313" key="17">
    <source>
        <dbReference type="EMBL" id="RPJ67270.1"/>
    </source>
</evidence>
<dbReference type="SUPFAM" id="SSF51230">
    <property type="entry name" value="Single hybrid motif"/>
    <property type="match status" value="1"/>
</dbReference>
<dbReference type="InterPro" id="IPR016185">
    <property type="entry name" value="PreATP-grasp_dom_sf"/>
</dbReference>
<evidence type="ECO:0000256" key="5">
    <source>
        <dbReference type="ARBA" id="ARBA00017242"/>
    </source>
</evidence>
<evidence type="ECO:0000259" key="14">
    <source>
        <dbReference type="PROSITE" id="PS50968"/>
    </source>
</evidence>
<reference evidence="17 18" key="1">
    <citation type="submission" date="2018-11" db="EMBL/GenBank/DDBJ databases">
        <authorList>
            <person name="Ye M.-Q."/>
            <person name="Du Z.-J."/>
        </authorList>
    </citation>
    <scope>NUCLEOTIDE SEQUENCE [LARGE SCALE GENOMIC DNA]</scope>
    <source>
        <strain evidence="17 18">U0105</strain>
    </source>
</reference>
<dbReference type="SMART" id="SM00878">
    <property type="entry name" value="Biotin_carb_C"/>
    <property type="match status" value="1"/>
</dbReference>
<dbReference type="FunFam" id="3.30.1490.20:FF:000003">
    <property type="entry name" value="acetyl-CoA carboxylase isoform X1"/>
    <property type="match status" value="1"/>
</dbReference>
<dbReference type="PROSITE" id="PS50975">
    <property type="entry name" value="ATP_GRASP"/>
    <property type="match status" value="1"/>
</dbReference>
<protein>
    <recommendedName>
        <fullName evidence="5">Biotin carboxylase</fullName>
    </recommendedName>
    <alternativeName>
        <fullName evidence="11">Acetyl-coenzyme A carboxylase biotin carboxylase subunit A</fullName>
    </alternativeName>
</protein>
<keyword evidence="7 13" id="KW-0547">Nucleotide-binding</keyword>
<keyword evidence="10" id="KW-0092">Biotin</keyword>
<dbReference type="InterPro" id="IPR011764">
    <property type="entry name" value="Biotin_carboxylation_dom"/>
</dbReference>
<comment type="function">
    <text evidence="2">This protein is a component of the acetyl coenzyme A carboxylase complex; first, biotin carboxylase catalyzes the carboxylation of the carrier protein and then the transcarboxylase transfers the carboxyl group to form malonyl-CoA.</text>
</comment>
<feature type="domain" description="Lipoyl-binding" evidence="14">
    <location>
        <begin position="594"/>
        <end position="663"/>
    </location>
</feature>
<dbReference type="OrthoDB" id="9763189at2"/>
<evidence type="ECO:0000313" key="18">
    <source>
        <dbReference type="Proteomes" id="UP000275281"/>
    </source>
</evidence>
<evidence type="ECO:0000256" key="2">
    <source>
        <dbReference type="ARBA" id="ARBA00003761"/>
    </source>
</evidence>
<name>A0A3N5Y1X6_9ALTE</name>
<evidence type="ECO:0000256" key="4">
    <source>
        <dbReference type="ARBA" id="ARBA00011750"/>
    </source>
</evidence>
<dbReference type="AlphaFoldDB" id="A0A3N5Y1X6"/>
<organism evidence="17 18">
    <name type="scientific">Alteromonas sediminis</name>
    <dbReference type="NCBI Taxonomy" id="2259342"/>
    <lineage>
        <taxon>Bacteria</taxon>
        <taxon>Pseudomonadati</taxon>
        <taxon>Pseudomonadota</taxon>
        <taxon>Gammaproteobacteria</taxon>
        <taxon>Alteromonadales</taxon>
        <taxon>Alteromonadaceae</taxon>
        <taxon>Alteromonas/Salinimonas group</taxon>
        <taxon>Alteromonas</taxon>
    </lineage>
</organism>
<evidence type="ECO:0000256" key="1">
    <source>
        <dbReference type="ARBA" id="ARBA00001953"/>
    </source>
</evidence>
<dbReference type="InterPro" id="IPR005481">
    <property type="entry name" value="BC-like_N"/>
</dbReference>
<dbReference type="GO" id="GO:0046872">
    <property type="term" value="F:metal ion binding"/>
    <property type="evidence" value="ECO:0007669"/>
    <property type="project" value="InterPro"/>
</dbReference>
<dbReference type="PROSITE" id="PS50968">
    <property type="entry name" value="BIOTINYL_LIPOYL"/>
    <property type="match status" value="1"/>
</dbReference>
<dbReference type="RefSeq" id="WP_124027172.1">
    <property type="nucleotide sequence ID" value="NZ_JBHRSN010000015.1"/>
</dbReference>
<dbReference type="NCBIfam" id="NF006367">
    <property type="entry name" value="PRK08591.1"/>
    <property type="match status" value="1"/>
</dbReference>
<dbReference type="Proteomes" id="UP000275281">
    <property type="component" value="Unassembled WGS sequence"/>
</dbReference>
<comment type="caution">
    <text evidence="17">The sequence shown here is derived from an EMBL/GenBank/DDBJ whole genome shotgun (WGS) entry which is preliminary data.</text>
</comment>
<comment type="subunit">
    <text evidence="4">Acetyl-CoA carboxylase is a heterohexamer of biotin carboxyl carrier protein, biotin carboxylase and the two subunits of carboxyl transferase in a 2:2 complex.</text>
</comment>
<gene>
    <name evidence="17" type="ORF">DRW07_06970</name>
</gene>